<dbReference type="PATRIC" id="fig|33050.5.peg.2810"/>
<dbReference type="KEGG" id="smag:AN936_13585"/>
<proteinExistence type="predicted"/>
<evidence type="ECO:0000313" key="2">
    <source>
        <dbReference type="EMBL" id="ALH81356.1"/>
    </source>
</evidence>
<feature type="signal peptide" evidence="1">
    <location>
        <begin position="1"/>
        <end position="20"/>
    </location>
</feature>
<protein>
    <submittedName>
        <fullName evidence="2">Uncharacterized protein</fullName>
    </submittedName>
</protein>
<accession>A0A0N9UNF6</accession>
<dbReference type="RefSeq" id="WP_054588578.1">
    <property type="nucleotide sequence ID" value="NZ_CP012700.1"/>
</dbReference>
<dbReference type="AlphaFoldDB" id="A0A0N9UNF6"/>
<sequence>MRILSTALLIVIAITASADATPLEDRFPVEIRLTGDDALSQNLDAALGAALDSDSGLRPAMEGDDKRLSIISDSNVGWDKLGGRKVAIYTVYLAGGTYRSGPMTGVCYVVSLSKCAKDILRRMRKVMSLGAFDER</sequence>
<keyword evidence="1" id="KW-0732">Signal</keyword>
<dbReference type="EMBL" id="CP012700">
    <property type="protein sequence ID" value="ALH81356.1"/>
    <property type="molecule type" value="Genomic_DNA"/>
</dbReference>
<gene>
    <name evidence="2" type="ORF">AN936_13585</name>
</gene>
<evidence type="ECO:0000313" key="3">
    <source>
        <dbReference type="Proteomes" id="UP000058074"/>
    </source>
</evidence>
<evidence type="ECO:0000256" key="1">
    <source>
        <dbReference type="SAM" id="SignalP"/>
    </source>
</evidence>
<name>A0A0N9UNF6_SPHMC</name>
<dbReference type="Proteomes" id="UP000058074">
    <property type="component" value="Chromosome"/>
</dbReference>
<reference evidence="2 3" key="1">
    <citation type="journal article" date="2015" name="Genome Announc.">
        <title>Complete Genome Sequence of Polypropylene Glycol- and Polyethylene Glycol-Degrading Sphingopyxis macrogoltabida Strain EY-1.</title>
        <authorList>
            <person name="Ohtsubo Y."/>
            <person name="Nagata Y."/>
            <person name="Numata M."/>
            <person name="Tsuchikane K."/>
            <person name="Hosoyama A."/>
            <person name="Yamazoe A."/>
            <person name="Tsuda M."/>
            <person name="Fujita N."/>
            <person name="Kawai F."/>
        </authorList>
    </citation>
    <scope>NUCLEOTIDE SEQUENCE [LARGE SCALE GENOMIC DNA]</scope>
    <source>
        <strain evidence="2 3">EY-1</strain>
    </source>
</reference>
<organism evidence="2 3">
    <name type="scientific">Sphingopyxis macrogoltabida</name>
    <name type="common">Sphingomonas macrogoltabidus</name>
    <dbReference type="NCBI Taxonomy" id="33050"/>
    <lineage>
        <taxon>Bacteria</taxon>
        <taxon>Pseudomonadati</taxon>
        <taxon>Pseudomonadota</taxon>
        <taxon>Alphaproteobacteria</taxon>
        <taxon>Sphingomonadales</taxon>
        <taxon>Sphingomonadaceae</taxon>
        <taxon>Sphingopyxis</taxon>
    </lineage>
</organism>
<feature type="chain" id="PRO_5006039008" evidence="1">
    <location>
        <begin position="21"/>
        <end position="135"/>
    </location>
</feature>